<proteinExistence type="predicted"/>
<dbReference type="GO" id="GO:0043190">
    <property type="term" value="C:ATP-binding cassette (ABC) transporter complex"/>
    <property type="evidence" value="ECO:0007669"/>
    <property type="project" value="InterPro"/>
</dbReference>
<dbReference type="EMBL" id="FNIB01000001">
    <property type="protein sequence ID" value="SDM53430.1"/>
    <property type="molecule type" value="Genomic_DNA"/>
</dbReference>
<feature type="domain" description="ABC-type glycine betaine transport system substrate-binding" evidence="1">
    <location>
        <begin position="60"/>
        <end position="331"/>
    </location>
</feature>
<organism evidence="2 4">
    <name type="scientific">Cryobacterium flavum</name>
    <dbReference type="NCBI Taxonomy" id="1424659"/>
    <lineage>
        <taxon>Bacteria</taxon>
        <taxon>Bacillati</taxon>
        <taxon>Actinomycetota</taxon>
        <taxon>Actinomycetes</taxon>
        <taxon>Micrococcales</taxon>
        <taxon>Microbacteriaceae</taxon>
        <taxon>Cryobacterium</taxon>
    </lineage>
</organism>
<dbReference type="RefSeq" id="WP_092338417.1">
    <property type="nucleotide sequence ID" value="NZ_FNIB01000001.1"/>
</dbReference>
<dbReference type="PROSITE" id="PS51257">
    <property type="entry name" value="PROKAR_LIPOPROTEIN"/>
    <property type="match status" value="1"/>
</dbReference>
<dbReference type="AlphaFoldDB" id="A0A4R8V4P6"/>
<evidence type="ECO:0000313" key="3">
    <source>
        <dbReference type="EMBL" id="TFB77659.1"/>
    </source>
</evidence>
<dbReference type="EMBL" id="SOFD01000024">
    <property type="protein sequence ID" value="TFB77659.1"/>
    <property type="molecule type" value="Genomic_DNA"/>
</dbReference>
<name>A0A4R8V4P6_9MICO</name>
<dbReference type="GO" id="GO:0022857">
    <property type="term" value="F:transmembrane transporter activity"/>
    <property type="evidence" value="ECO:0007669"/>
    <property type="project" value="InterPro"/>
</dbReference>
<dbReference type="STRING" id="1424659.SAMN05216368_101245"/>
<reference evidence="3 5" key="2">
    <citation type="submission" date="2019-03" db="EMBL/GenBank/DDBJ databases">
        <title>Genomics of glacier-inhabiting Cryobacterium strains.</title>
        <authorList>
            <person name="Liu Q."/>
            <person name="Xin Y.-H."/>
        </authorList>
    </citation>
    <scope>NUCLEOTIDE SEQUENCE [LARGE SCALE GENOMIC DNA]</scope>
    <source>
        <strain evidence="3 5">Hh8</strain>
    </source>
</reference>
<sequence length="341" mass="36224">MHRPSFHTRRGHVGHWAQATSVLALSAVALTGCGLQPATSYVPAVGPGSITPLDGADGVDLTVTSKNFTEQLLLGKIAVLAGTAAGFDVTDLSNVPGSQPARELLLSGQADVLWDYTGTAWLTYLGQAEAITDQNEMWQAVYDLDLTNGVTWGAPAPMNNTYALAVRSEAVADLGGITAMSELAALPVEDRTFCVESEFNSRPDGLNPMLAHYGLERGTANGVPDSNIGIYDTGAIYSATDNGACNFGEVFTTDGRLDALDLTVLTDDLAFFPAYNVAPIFFTDTIKAHPGLEKVFAKISPKLTDEVLRGMNRQVDVDGAEPADVAYEWMIEEGFITDPAS</sequence>
<evidence type="ECO:0000313" key="4">
    <source>
        <dbReference type="Proteomes" id="UP000199639"/>
    </source>
</evidence>
<dbReference type="Gene3D" id="3.40.190.120">
    <property type="entry name" value="Osmoprotection protein (prox), domain 2"/>
    <property type="match status" value="1"/>
</dbReference>
<dbReference type="Pfam" id="PF04069">
    <property type="entry name" value="OpuAC"/>
    <property type="match status" value="1"/>
</dbReference>
<dbReference type="Gene3D" id="3.40.190.10">
    <property type="entry name" value="Periplasmic binding protein-like II"/>
    <property type="match status" value="1"/>
</dbReference>
<dbReference type="SUPFAM" id="SSF53850">
    <property type="entry name" value="Periplasmic binding protein-like II"/>
    <property type="match status" value="1"/>
</dbReference>
<keyword evidence="5" id="KW-1185">Reference proteome</keyword>
<protein>
    <submittedName>
        <fullName evidence="3">Glycine betaine ABC transporter substrate-binding protein</fullName>
    </submittedName>
    <submittedName>
        <fullName evidence="2">Osmoprotectant transport system substrate-binding protein</fullName>
    </submittedName>
</protein>
<dbReference type="InterPro" id="IPR007210">
    <property type="entry name" value="ABC_Gly_betaine_transp_sub-bd"/>
</dbReference>
<dbReference type="CDD" id="cd13611">
    <property type="entry name" value="PBP2_YehZ"/>
    <property type="match status" value="1"/>
</dbReference>
<dbReference type="Proteomes" id="UP000298252">
    <property type="component" value="Unassembled WGS sequence"/>
</dbReference>
<accession>A0A4R8V4P6</accession>
<dbReference type="Proteomes" id="UP000199639">
    <property type="component" value="Unassembled WGS sequence"/>
</dbReference>
<evidence type="ECO:0000313" key="5">
    <source>
        <dbReference type="Proteomes" id="UP000298252"/>
    </source>
</evidence>
<reference evidence="2 4" key="1">
    <citation type="submission" date="2016-10" db="EMBL/GenBank/DDBJ databases">
        <authorList>
            <person name="Varghese N."/>
            <person name="Submissions S."/>
        </authorList>
    </citation>
    <scope>NUCLEOTIDE SEQUENCE [LARGE SCALE GENOMIC DNA]</scope>
    <source>
        <strain evidence="2 4">CGMCC 1.11215</strain>
    </source>
</reference>
<gene>
    <name evidence="3" type="ORF">E3O21_08270</name>
    <name evidence="2" type="ORF">SAMN05216368_101245</name>
</gene>
<evidence type="ECO:0000313" key="2">
    <source>
        <dbReference type="EMBL" id="SDM53430.1"/>
    </source>
</evidence>
<evidence type="ECO:0000259" key="1">
    <source>
        <dbReference type="Pfam" id="PF04069"/>
    </source>
</evidence>